<proteinExistence type="predicted"/>
<name>A0A6J7A773_9ZZZZ</name>
<sequence>MSSREFGPWDEAEIDFSDGIERLDLGGLLVKATPGVDVQVQADEATGSVTQLTFAQPGAAVQVQPYAAPKSGGMWQDVRGQIRSSITKSGGLVEEVNGTFGVELQTQVTGDDGKMQPARFAGIDGARWFLRAVFLGAAAKPGPEADILEGLVRDLVVVRGGDAMPVGAPIPMKLPNSPASHSAPAVLPDGRPILAPFIRGPELTETR</sequence>
<dbReference type="AlphaFoldDB" id="A0A6J7A773"/>
<evidence type="ECO:0000313" key="1">
    <source>
        <dbReference type="EMBL" id="CAB4828651.1"/>
    </source>
</evidence>
<dbReference type="Pfam" id="PF12502">
    <property type="entry name" value="DUF3710"/>
    <property type="match status" value="1"/>
</dbReference>
<dbReference type="EMBL" id="CAFABK010000023">
    <property type="protein sequence ID" value="CAB4828651.1"/>
    <property type="molecule type" value="Genomic_DNA"/>
</dbReference>
<reference evidence="1" key="1">
    <citation type="submission" date="2020-05" db="EMBL/GenBank/DDBJ databases">
        <authorList>
            <person name="Chiriac C."/>
            <person name="Salcher M."/>
            <person name="Ghai R."/>
            <person name="Kavagutti S V."/>
        </authorList>
    </citation>
    <scope>NUCLEOTIDE SEQUENCE</scope>
</reference>
<gene>
    <name evidence="1" type="ORF">UFOPK3204_00703</name>
</gene>
<protein>
    <submittedName>
        <fullName evidence="1">Unannotated protein</fullName>
    </submittedName>
</protein>
<accession>A0A6J7A773</accession>
<organism evidence="1">
    <name type="scientific">freshwater metagenome</name>
    <dbReference type="NCBI Taxonomy" id="449393"/>
    <lineage>
        <taxon>unclassified sequences</taxon>
        <taxon>metagenomes</taxon>
        <taxon>ecological metagenomes</taxon>
    </lineage>
</organism>
<dbReference type="InterPro" id="IPR022183">
    <property type="entry name" value="DUF3710"/>
</dbReference>